<accession>A0A9W6PIH7</accession>
<protein>
    <recommendedName>
        <fullName evidence="4">Nudix hydrolase domain-containing protein</fullName>
    </recommendedName>
</protein>
<dbReference type="GO" id="GO:0006753">
    <property type="term" value="P:nucleoside phosphate metabolic process"/>
    <property type="evidence" value="ECO:0007669"/>
    <property type="project" value="TreeGrafter"/>
</dbReference>
<sequence>MIEGWSTESSTIVFTGRRVVVRRDEVRRADGSLGTYEYTESVDGVRVLALDDRGRVALVEENVHACGLRLLMCPGGGCGADEDPAVAALRELLEEAGIRAARIEPLTAMWRMPAGARTREHLYLATDLTVGEHQREASEADMELRWVPLEEATAMCADGRITEAGTLAAVLLTAQRTTGLLPHQATDQAVTPLVSGRSTAPQEEEPADRPSPRAPAAGPAERTGR</sequence>
<name>A0A9W6PIH7_9ACTN</name>
<organism evidence="5 6">
    <name type="scientific">Kitasatospora phosalacinea</name>
    <dbReference type="NCBI Taxonomy" id="2065"/>
    <lineage>
        <taxon>Bacteria</taxon>
        <taxon>Bacillati</taxon>
        <taxon>Actinomycetota</taxon>
        <taxon>Actinomycetes</taxon>
        <taxon>Kitasatosporales</taxon>
        <taxon>Streptomycetaceae</taxon>
        <taxon>Kitasatospora</taxon>
    </lineage>
</organism>
<dbReference type="PANTHER" id="PTHR11839:SF18">
    <property type="entry name" value="NUDIX HYDROLASE DOMAIN-CONTAINING PROTEIN"/>
    <property type="match status" value="1"/>
</dbReference>
<dbReference type="GO" id="GO:0005829">
    <property type="term" value="C:cytosol"/>
    <property type="evidence" value="ECO:0007669"/>
    <property type="project" value="TreeGrafter"/>
</dbReference>
<dbReference type="InterPro" id="IPR000086">
    <property type="entry name" value="NUDIX_hydrolase_dom"/>
</dbReference>
<dbReference type="SUPFAM" id="SSF55811">
    <property type="entry name" value="Nudix"/>
    <property type="match status" value="1"/>
</dbReference>
<keyword evidence="2" id="KW-0378">Hydrolase</keyword>
<dbReference type="EMBL" id="BSRX01000019">
    <property type="protein sequence ID" value="GLW55447.1"/>
    <property type="molecule type" value="Genomic_DNA"/>
</dbReference>
<feature type="domain" description="Nudix hydrolase" evidence="4">
    <location>
        <begin position="40"/>
        <end position="169"/>
    </location>
</feature>
<evidence type="ECO:0000313" key="6">
    <source>
        <dbReference type="Proteomes" id="UP001165143"/>
    </source>
</evidence>
<dbReference type="GO" id="GO:0019693">
    <property type="term" value="P:ribose phosphate metabolic process"/>
    <property type="evidence" value="ECO:0007669"/>
    <property type="project" value="TreeGrafter"/>
</dbReference>
<evidence type="ECO:0000313" key="5">
    <source>
        <dbReference type="EMBL" id="GLW55447.1"/>
    </source>
</evidence>
<dbReference type="Proteomes" id="UP001165143">
    <property type="component" value="Unassembled WGS sequence"/>
</dbReference>
<dbReference type="InterPro" id="IPR020084">
    <property type="entry name" value="NUDIX_hydrolase_CS"/>
</dbReference>
<feature type="region of interest" description="Disordered" evidence="3">
    <location>
        <begin position="182"/>
        <end position="225"/>
    </location>
</feature>
<dbReference type="GO" id="GO:0016787">
    <property type="term" value="F:hydrolase activity"/>
    <property type="evidence" value="ECO:0007669"/>
    <property type="project" value="UniProtKB-KW"/>
</dbReference>
<comment type="cofactor">
    <cofactor evidence="1">
        <name>Mg(2+)</name>
        <dbReference type="ChEBI" id="CHEBI:18420"/>
    </cofactor>
</comment>
<feature type="compositionally biased region" description="Low complexity" evidence="3">
    <location>
        <begin position="214"/>
        <end position="225"/>
    </location>
</feature>
<evidence type="ECO:0000256" key="1">
    <source>
        <dbReference type="ARBA" id="ARBA00001946"/>
    </source>
</evidence>
<dbReference type="Gene3D" id="3.90.79.10">
    <property type="entry name" value="Nucleoside Triphosphate Pyrophosphohydrolase"/>
    <property type="match status" value="1"/>
</dbReference>
<dbReference type="InterPro" id="IPR015797">
    <property type="entry name" value="NUDIX_hydrolase-like_dom_sf"/>
</dbReference>
<dbReference type="RefSeq" id="WP_081973679.1">
    <property type="nucleotide sequence ID" value="NZ_BSRX01000019.1"/>
</dbReference>
<dbReference type="AlphaFoldDB" id="A0A9W6PIH7"/>
<gene>
    <name evidence="5" type="ORF">Kpho01_34580</name>
</gene>
<dbReference type="PROSITE" id="PS51462">
    <property type="entry name" value="NUDIX"/>
    <property type="match status" value="1"/>
</dbReference>
<dbReference type="Pfam" id="PF00293">
    <property type="entry name" value="NUDIX"/>
    <property type="match status" value="1"/>
</dbReference>
<evidence type="ECO:0000259" key="4">
    <source>
        <dbReference type="PROSITE" id="PS51462"/>
    </source>
</evidence>
<dbReference type="PROSITE" id="PS00893">
    <property type="entry name" value="NUDIX_BOX"/>
    <property type="match status" value="1"/>
</dbReference>
<reference evidence="5" key="1">
    <citation type="submission" date="2023-02" db="EMBL/GenBank/DDBJ databases">
        <title>Kitasatospora phosalacinea NBRC 14362.</title>
        <authorList>
            <person name="Ichikawa N."/>
            <person name="Sato H."/>
            <person name="Tonouchi N."/>
        </authorList>
    </citation>
    <scope>NUCLEOTIDE SEQUENCE</scope>
    <source>
        <strain evidence="5">NBRC 14362</strain>
    </source>
</reference>
<comment type="caution">
    <text evidence="5">The sequence shown here is derived from an EMBL/GenBank/DDBJ whole genome shotgun (WGS) entry which is preliminary data.</text>
</comment>
<dbReference type="PANTHER" id="PTHR11839">
    <property type="entry name" value="UDP/ADP-SUGAR PYROPHOSPHATASE"/>
    <property type="match status" value="1"/>
</dbReference>
<proteinExistence type="predicted"/>
<dbReference type="OrthoDB" id="4206674at2"/>
<evidence type="ECO:0000256" key="2">
    <source>
        <dbReference type="ARBA" id="ARBA00022801"/>
    </source>
</evidence>
<evidence type="ECO:0000256" key="3">
    <source>
        <dbReference type="SAM" id="MobiDB-lite"/>
    </source>
</evidence>